<dbReference type="AlphaFoldDB" id="A0A5M3MQQ1"/>
<feature type="region of interest" description="Disordered" evidence="1">
    <location>
        <begin position="1"/>
        <end position="40"/>
    </location>
</feature>
<sequence>MSYMNRLKTASFDDPTAKLSQERHDRLQNPPAEPEAIDNPGVKMGIMTYLGAEHSSQETYKAVRKGVETCYPDASPMPTFKHTESIIEEYTGVSPIKYNMCWGSCVTFTGDLEHADACPECHKSRYDPFLFETTGEKRARMFKINPPEYMIQALFRNKESPKNL</sequence>
<dbReference type="EMBL" id="JH711579">
    <property type="protein sequence ID" value="EIW80841.1"/>
    <property type="molecule type" value="Genomic_DNA"/>
</dbReference>
<name>A0A5M3MQQ1_CONPW</name>
<gene>
    <name evidence="2" type="ORF">CONPUDRAFT_73861</name>
</gene>
<keyword evidence="3" id="KW-1185">Reference proteome</keyword>
<comment type="caution">
    <text evidence="2">The sequence shown here is derived from an EMBL/GenBank/DDBJ whole genome shotgun (WGS) entry which is preliminary data.</text>
</comment>
<evidence type="ECO:0000313" key="3">
    <source>
        <dbReference type="Proteomes" id="UP000053558"/>
    </source>
</evidence>
<dbReference type="OMA" id="DSHEHRA"/>
<organism evidence="2 3">
    <name type="scientific">Coniophora puteana (strain RWD-64-598)</name>
    <name type="common">Brown rot fungus</name>
    <dbReference type="NCBI Taxonomy" id="741705"/>
    <lineage>
        <taxon>Eukaryota</taxon>
        <taxon>Fungi</taxon>
        <taxon>Dikarya</taxon>
        <taxon>Basidiomycota</taxon>
        <taxon>Agaricomycotina</taxon>
        <taxon>Agaricomycetes</taxon>
        <taxon>Agaricomycetidae</taxon>
        <taxon>Boletales</taxon>
        <taxon>Coniophorineae</taxon>
        <taxon>Coniophoraceae</taxon>
        <taxon>Coniophora</taxon>
    </lineage>
</organism>
<dbReference type="RefSeq" id="XP_007769137.1">
    <property type="nucleotide sequence ID" value="XM_007770947.1"/>
</dbReference>
<protein>
    <submittedName>
        <fullName evidence="2">Uncharacterized protein</fullName>
    </submittedName>
</protein>
<dbReference type="KEGG" id="cput:CONPUDRAFT_73861"/>
<proteinExistence type="predicted"/>
<evidence type="ECO:0000256" key="1">
    <source>
        <dbReference type="SAM" id="MobiDB-lite"/>
    </source>
</evidence>
<accession>A0A5M3MQQ1</accession>
<dbReference type="GeneID" id="19209160"/>
<dbReference type="OrthoDB" id="3261594at2759"/>
<reference evidence="3" key="1">
    <citation type="journal article" date="2012" name="Science">
        <title>The Paleozoic origin of enzymatic lignin decomposition reconstructed from 31 fungal genomes.</title>
        <authorList>
            <person name="Floudas D."/>
            <person name="Binder M."/>
            <person name="Riley R."/>
            <person name="Barry K."/>
            <person name="Blanchette R.A."/>
            <person name="Henrissat B."/>
            <person name="Martinez A.T."/>
            <person name="Otillar R."/>
            <person name="Spatafora J.W."/>
            <person name="Yadav J.S."/>
            <person name="Aerts A."/>
            <person name="Benoit I."/>
            <person name="Boyd A."/>
            <person name="Carlson A."/>
            <person name="Copeland A."/>
            <person name="Coutinho P.M."/>
            <person name="de Vries R.P."/>
            <person name="Ferreira P."/>
            <person name="Findley K."/>
            <person name="Foster B."/>
            <person name="Gaskell J."/>
            <person name="Glotzer D."/>
            <person name="Gorecki P."/>
            <person name="Heitman J."/>
            <person name="Hesse C."/>
            <person name="Hori C."/>
            <person name="Igarashi K."/>
            <person name="Jurgens J.A."/>
            <person name="Kallen N."/>
            <person name="Kersten P."/>
            <person name="Kohler A."/>
            <person name="Kuees U."/>
            <person name="Kumar T.K.A."/>
            <person name="Kuo A."/>
            <person name="LaButti K."/>
            <person name="Larrondo L.F."/>
            <person name="Lindquist E."/>
            <person name="Ling A."/>
            <person name="Lombard V."/>
            <person name="Lucas S."/>
            <person name="Lundell T."/>
            <person name="Martin R."/>
            <person name="McLaughlin D.J."/>
            <person name="Morgenstern I."/>
            <person name="Morin E."/>
            <person name="Murat C."/>
            <person name="Nagy L.G."/>
            <person name="Nolan M."/>
            <person name="Ohm R.A."/>
            <person name="Patyshakuliyeva A."/>
            <person name="Rokas A."/>
            <person name="Ruiz-Duenas F.J."/>
            <person name="Sabat G."/>
            <person name="Salamov A."/>
            <person name="Samejima M."/>
            <person name="Schmutz J."/>
            <person name="Slot J.C."/>
            <person name="St John F."/>
            <person name="Stenlid J."/>
            <person name="Sun H."/>
            <person name="Sun S."/>
            <person name="Syed K."/>
            <person name="Tsang A."/>
            <person name="Wiebenga A."/>
            <person name="Young D."/>
            <person name="Pisabarro A."/>
            <person name="Eastwood D.C."/>
            <person name="Martin F."/>
            <person name="Cullen D."/>
            <person name="Grigoriev I.V."/>
            <person name="Hibbett D.S."/>
        </authorList>
    </citation>
    <scope>NUCLEOTIDE SEQUENCE [LARGE SCALE GENOMIC DNA]</scope>
    <source>
        <strain evidence="3">RWD-64-598 SS2</strain>
    </source>
</reference>
<evidence type="ECO:0000313" key="2">
    <source>
        <dbReference type="EMBL" id="EIW80841.1"/>
    </source>
</evidence>
<dbReference type="Proteomes" id="UP000053558">
    <property type="component" value="Unassembled WGS sequence"/>
</dbReference>